<feature type="region of interest" description="Disordered" evidence="1">
    <location>
        <begin position="128"/>
        <end position="161"/>
    </location>
</feature>
<reference evidence="3" key="1">
    <citation type="journal article" date="2015" name="BMC Genomics">
        <title>Genomic and transcriptomic analysis of the endophytic fungus Pestalotiopsis fici reveals its lifestyle and high potential for synthesis of natural products.</title>
        <authorList>
            <person name="Wang X."/>
            <person name="Zhang X."/>
            <person name="Liu L."/>
            <person name="Xiang M."/>
            <person name="Wang W."/>
            <person name="Sun X."/>
            <person name="Che Y."/>
            <person name="Guo L."/>
            <person name="Liu G."/>
            <person name="Guo L."/>
            <person name="Wang C."/>
            <person name="Yin W.B."/>
            <person name="Stadler M."/>
            <person name="Zhang X."/>
            <person name="Liu X."/>
        </authorList>
    </citation>
    <scope>NUCLEOTIDE SEQUENCE [LARGE SCALE GENOMIC DNA]</scope>
    <source>
        <strain evidence="3">W106-1 / CGMCC3.15140</strain>
    </source>
</reference>
<dbReference type="InParanoid" id="W3WYX3"/>
<feature type="compositionally biased region" description="Polar residues" evidence="1">
    <location>
        <begin position="1003"/>
        <end position="1015"/>
    </location>
</feature>
<dbReference type="GeneID" id="19273939"/>
<accession>W3WYX3</accession>
<protein>
    <recommendedName>
        <fullName evidence="4">Gastric mucin-like protein</fullName>
    </recommendedName>
</protein>
<dbReference type="OrthoDB" id="5401106at2759"/>
<feature type="region of interest" description="Disordered" evidence="1">
    <location>
        <begin position="325"/>
        <end position="351"/>
    </location>
</feature>
<dbReference type="RefSeq" id="XP_007835698.1">
    <property type="nucleotide sequence ID" value="XM_007837507.1"/>
</dbReference>
<name>W3WYX3_PESFW</name>
<evidence type="ECO:0000313" key="3">
    <source>
        <dbReference type="Proteomes" id="UP000030651"/>
    </source>
</evidence>
<feature type="compositionally biased region" description="Basic and acidic residues" evidence="1">
    <location>
        <begin position="128"/>
        <end position="138"/>
    </location>
</feature>
<dbReference type="Proteomes" id="UP000030651">
    <property type="component" value="Unassembled WGS sequence"/>
</dbReference>
<proteinExistence type="predicted"/>
<dbReference type="KEGG" id="pfy:PFICI_08926"/>
<feature type="region of interest" description="Disordered" evidence="1">
    <location>
        <begin position="985"/>
        <end position="1015"/>
    </location>
</feature>
<keyword evidence="3" id="KW-1185">Reference proteome</keyword>
<dbReference type="HOGENOM" id="CLU_006328_0_0_1"/>
<gene>
    <name evidence="2" type="ORF">PFICI_08926</name>
</gene>
<sequence>MAGTPSNYHGSIIALEGSGDTVSTQLRLLPSSPKILVLPPFQHFMSQDEEDLPFDAQSCILKTHEACCARIEKAHAFLRDSTADDKRLVFMNGGTASARMNCIASISKHGLKGDISKAENTFEELVRHGVGKLRENNHKSMSKSHSPKTAPSPNRKTATPQEEYVDRMSAAIRAADALYLETASLQPNTDLDLSTSHQRSKSVPIHPKAQDSAETTPMYTFVARDLCDEPVSAVNNTTKGTYGDSLVPQPLNLEAFRPRAILDNSILHRMVDQNSPRWAKKPYRRSFTPSTPAIDDVFTPRSTTFGSLPNTPTVVFGEARLVDVRTSPKQNKNQQHRRSQSVNHGQSVSSRNTDCYSVASTLLSQSDGDSDFGTALSYHRRKLPLRTEDHAERLTNNTSTMSNRANLRRPPPLALDSTTFASAKERGIYVDKGTSPSPRLSADKTPQRDRASYIDRGVDAADELSLLSPAVRSEEENTFEAALPLYEDLVIHFNDETSDAPLRQIFAELLSQLCPTSTSETEVPKENANSTATAPMSNNNPVIAVELCNPDSALSPAYSTDGYDHPLFETHGSYLALLSPGRPKTGRRPSKRGVVDAPPTPARTPPFASTAPHKSFHEIKTSKDSTAVGVQNSLRSILNIYFSPDEPGYKQFIFPLLPELSSMWKPVFRETEQTQEKKEKRNVDLILAIGAQKGVQRDFLSAVTGSLENLATKPSGVTRSGRLDLKYLIAKAMQSYTCLPLAKQTRDNPFTNPKFLATLIVPHLETYLAAHTETLFLILEYPAEHLATVLALQKLVGVDLLKVAGIVSADSLEAQAVSKSPSPISHSVDLGRPSLSSIYSTRPIPEIPSFSKANFILASSATNSEIATLVSTIWKILVDISPYYIPELSHRPASSRENRISYVNLVNPATTSLSALSSDESVPFTRARAMVQPQEVSSSGIVVNSIDVADPTPKKAIKRSSLSIRSSKSKRLTHSPRTRLQKLIASERGPGTTTTMDGEGARLTSSPVSSKHNSSYFDVSEDEDGWLYQHERKYVPMFIRKPDIRKGNSRKALKFLGLA</sequence>
<evidence type="ECO:0008006" key="4">
    <source>
        <dbReference type="Google" id="ProtNLM"/>
    </source>
</evidence>
<feature type="region of interest" description="Disordered" evidence="1">
    <location>
        <begin position="430"/>
        <end position="450"/>
    </location>
</feature>
<feature type="compositionally biased region" description="Polar residues" evidence="1">
    <location>
        <begin position="340"/>
        <end position="351"/>
    </location>
</feature>
<dbReference type="AlphaFoldDB" id="W3WYX3"/>
<feature type="region of interest" description="Disordered" evidence="1">
    <location>
        <begin position="957"/>
        <end position="976"/>
    </location>
</feature>
<feature type="compositionally biased region" description="Basic residues" evidence="1">
    <location>
        <begin position="967"/>
        <end position="976"/>
    </location>
</feature>
<organism evidence="2 3">
    <name type="scientific">Pestalotiopsis fici (strain W106-1 / CGMCC3.15140)</name>
    <dbReference type="NCBI Taxonomy" id="1229662"/>
    <lineage>
        <taxon>Eukaryota</taxon>
        <taxon>Fungi</taxon>
        <taxon>Dikarya</taxon>
        <taxon>Ascomycota</taxon>
        <taxon>Pezizomycotina</taxon>
        <taxon>Sordariomycetes</taxon>
        <taxon>Xylariomycetidae</taxon>
        <taxon>Amphisphaeriales</taxon>
        <taxon>Sporocadaceae</taxon>
        <taxon>Pestalotiopsis</taxon>
    </lineage>
</organism>
<feature type="region of interest" description="Disordered" evidence="1">
    <location>
        <begin position="190"/>
        <end position="212"/>
    </location>
</feature>
<evidence type="ECO:0000313" key="2">
    <source>
        <dbReference type="EMBL" id="ETS79073.1"/>
    </source>
</evidence>
<feature type="compositionally biased region" description="Polar residues" evidence="1">
    <location>
        <begin position="147"/>
        <end position="160"/>
    </location>
</feature>
<dbReference type="eggNOG" id="ENOG502RVJZ">
    <property type="taxonomic scope" value="Eukaryota"/>
</dbReference>
<evidence type="ECO:0000256" key="1">
    <source>
        <dbReference type="SAM" id="MobiDB-lite"/>
    </source>
</evidence>
<feature type="region of interest" description="Disordered" evidence="1">
    <location>
        <begin position="517"/>
        <end position="537"/>
    </location>
</feature>
<feature type="compositionally biased region" description="Basic and acidic residues" evidence="1">
    <location>
        <begin position="441"/>
        <end position="450"/>
    </location>
</feature>
<dbReference type="OMA" id="WKPVFRE"/>
<feature type="region of interest" description="Disordered" evidence="1">
    <location>
        <begin position="579"/>
        <end position="613"/>
    </location>
</feature>
<dbReference type="EMBL" id="KI912114">
    <property type="protein sequence ID" value="ETS79073.1"/>
    <property type="molecule type" value="Genomic_DNA"/>
</dbReference>
<dbReference type="STRING" id="1229662.W3WYX3"/>